<dbReference type="EMBL" id="CXWD01000010">
    <property type="protein sequence ID" value="CTQ71685.1"/>
    <property type="molecule type" value="Genomic_DNA"/>
</dbReference>
<dbReference type="AlphaFoldDB" id="A0A0M7A960"/>
<reference evidence="2" key="1">
    <citation type="submission" date="2015-07" db="EMBL/GenBank/DDBJ databases">
        <authorList>
            <person name="Rodrigo-Torres Lidia"/>
            <person name="Arahal R.David."/>
        </authorList>
    </citation>
    <scope>NUCLEOTIDE SEQUENCE [LARGE SCALE GENOMIC DNA]</scope>
    <source>
        <strain evidence="2">CECT 5112</strain>
    </source>
</reference>
<gene>
    <name evidence="1" type="ORF">LAX5112_02907</name>
</gene>
<evidence type="ECO:0000313" key="2">
    <source>
        <dbReference type="Proteomes" id="UP000053235"/>
    </source>
</evidence>
<evidence type="ECO:0000313" key="1">
    <source>
        <dbReference type="EMBL" id="CTQ71685.1"/>
    </source>
</evidence>
<protein>
    <submittedName>
        <fullName evidence="1">Uncharacterized protein</fullName>
    </submittedName>
</protein>
<accession>A0A0M7A960</accession>
<proteinExistence type="predicted"/>
<keyword evidence="2" id="KW-1185">Reference proteome</keyword>
<dbReference type="Proteomes" id="UP000053235">
    <property type="component" value="Unassembled WGS sequence"/>
</dbReference>
<organism evidence="1 2">
    <name type="scientific">Roseibium alexandrii</name>
    <dbReference type="NCBI Taxonomy" id="388408"/>
    <lineage>
        <taxon>Bacteria</taxon>
        <taxon>Pseudomonadati</taxon>
        <taxon>Pseudomonadota</taxon>
        <taxon>Alphaproteobacteria</taxon>
        <taxon>Hyphomicrobiales</taxon>
        <taxon>Stappiaceae</taxon>
        <taxon>Roseibium</taxon>
    </lineage>
</organism>
<name>A0A0M7A960_9HYPH</name>
<sequence length="48" mass="5566">MCLFNRLKCANKCRLINLGGKQKNETFEFFDLSVEPKVHAAETRFFGL</sequence>